<comment type="catalytic activity">
    <reaction evidence="1">
        <text>a 4-O-methyl-thymidine in DNA + L-cysteinyl-[protein] = a thymidine in DNA + S-methyl-L-cysteinyl-[protein]</text>
        <dbReference type="Rhea" id="RHEA:53428"/>
        <dbReference type="Rhea" id="RHEA-COMP:10131"/>
        <dbReference type="Rhea" id="RHEA-COMP:10132"/>
        <dbReference type="Rhea" id="RHEA-COMP:13555"/>
        <dbReference type="Rhea" id="RHEA-COMP:13556"/>
        <dbReference type="ChEBI" id="CHEBI:29950"/>
        <dbReference type="ChEBI" id="CHEBI:82612"/>
        <dbReference type="ChEBI" id="CHEBI:137386"/>
        <dbReference type="ChEBI" id="CHEBI:137387"/>
        <dbReference type="EC" id="2.1.1.63"/>
    </reaction>
</comment>
<evidence type="ECO:0000256" key="3">
    <source>
        <dbReference type="ARBA" id="ARBA00022679"/>
    </source>
</evidence>
<dbReference type="PANTHER" id="PTHR10815">
    <property type="entry name" value="METHYLATED-DNA--PROTEIN-CYSTEINE METHYLTRANSFERASE"/>
    <property type="match status" value="1"/>
</dbReference>
<comment type="caution">
    <text evidence="8">The sequence shown here is derived from an EMBL/GenBank/DDBJ whole genome shotgun (WGS) entry which is preliminary data.</text>
</comment>
<protein>
    <submittedName>
        <fullName evidence="8">Methylated-DNA-[protein]-cysteine S-methyltransferase</fullName>
    </submittedName>
</protein>
<dbReference type="Gene3D" id="3.30.160.70">
    <property type="entry name" value="Methylated DNA-protein cysteine methyltransferase domain"/>
    <property type="match status" value="1"/>
</dbReference>
<dbReference type="Proteomes" id="UP000008942">
    <property type="component" value="Unassembled WGS sequence"/>
</dbReference>
<name>A0ABP2QP54_BAREL</name>
<keyword evidence="5" id="KW-0234">DNA repair</keyword>
<dbReference type="InterPro" id="IPR036388">
    <property type="entry name" value="WH-like_DNA-bd_sf"/>
</dbReference>
<dbReference type="PROSITE" id="PS00374">
    <property type="entry name" value="MGMT"/>
    <property type="match status" value="1"/>
</dbReference>
<organism evidence="8 9">
    <name type="scientific">Bartonella elizabethae Re6043vi</name>
    <dbReference type="NCBI Taxonomy" id="1094554"/>
    <lineage>
        <taxon>Bacteria</taxon>
        <taxon>Pseudomonadati</taxon>
        <taxon>Pseudomonadota</taxon>
        <taxon>Alphaproteobacteria</taxon>
        <taxon>Hyphomicrobiales</taxon>
        <taxon>Bartonellaceae</taxon>
        <taxon>Bartonella</taxon>
    </lineage>
</organism>
<dbReference type="PANTHER" id="PTHR10815:SF14">
    <property type="entry name" value="BIFUNCTIONAL TRANSCRIPTIONAL ACTIVATOR_DNA REPAIR ENZYME ADA"/>
    <property type="match status" value="1"/>
</dbReference>
<comment type="catalytic activity">
    <reaction evidence="6">
        <text>a 6-O-methyl-2'-deoxyguanosine in DNA + L-cysteinyl-[protein] = S-methyl-L-cysteinyl-[protein] + a 2'-deoxyguanosine in DNA</text>
        <dbReference type="Rhea" id="RHEA:24000"/>
        <dbReference type="Rhea" id="RHEA-COMP:10131"/>
        <dbReference type="Rhea" id="RHEA-COMP:10132"/>
        <dbReference type="Rhea" id="RHEA-COMP:11367"/>
        <dbReference type="Rhea" id="RHEA-COMP:11368"/>
        <dbReference type="ChEBI" id="CHEBI:29950"/>
        <dbReference type="ChEBI" id="CHEBI:82612"/>
        <dbReference type="ChEBI" id="CHEBI:85445"/>
        <dbReference type="ChEBI" id="CHEBI:85448"/>
        <dbReference type="EC" id="2.1.1.63"/>
    </reaction>
</comment>
<accession>A0ABP2QP54</accession>
<keyword evidence="2" id="KW-0489">Methyltransferase</keyword>
<dbReference type="Gene3D" id="1.10.10.10">
    <property type="entry name" value="Winged helix-like DNA-binding domain superfamily/Winged helix DNA-binding domain"/>
    <property type="match status" value="1"/>
</dbReference>
<proteinExistence type="predicted"/>
<evidence type="ECO:0000256" key="1">
    <source>
        <dbReference type="ARBA" id="ARBA00001286"/>
    </source>
</evidence>
<evidence type="ECO:0000313" key="8">
    <source>
        <dbReference type="EMBL" id="EJF83970.1"/>
    </source>
</evidence>
<dbReference type="NCBIfam" id="TIGR00589">
    <property type="entry name" value="ogt"/>
    <property type="match status" value="1"/>
</dbReference>
<dbReference type="SUPFAM" id="SSF46767">
    <property type="entry name" value="Methylated DNA-protein cysteine methyltransferase, C-terminal domain"/>
    <property type="match status" value="1"/>
</dbReference>
<gene>
    <name evidence="8" type="ORF">MCU_00638</name>
</gene>
<feature type="domain" description="Methylated-DNA-[protein]-cysteine S-methyltransferase DNA binding" evidence="7">
    <location>
        <begin position="119"/>
        <end position="197"/>
    </location>
</feature>
<keyword evidence="4" id="KW-0227">DNA damage</keyword>
<evidence type="ECO:0000259" key="7">
    <source>
        <dbReference type="Pfam" id="PF01035"/>
    </source>
</evidence>
<dbReference type="SUPFAM" id="SSF53155">
    <property type="entry name" value="Methylated DNA-protein cysteine methyltransferase domain"/>
    <property type="match status" value="1"/>
</dbReference>
<keyword evidence="9" id="KW-1185">Reference proteome</keyword>
<evidence type="ECO:0000313" key="9">
    <source>
        <dbReference type="Proteomes" id="UP000008942"/>
    </source>
</evidence>
<evidence type="ECO:0000256" key="5">
    <source>
        <dbReference type="ARBA" id="ARBA00023204"/>
    </source>
</evidence>
<dbReference type="InterPro" id="IPR036217">
    <property type="entry name" value="MethylDNA_cys_MeTrfase_DNAb"/>
</dbReference>
<reference evidence="8 9" key="1">
    <citation type="submission" date="2012-03" db="EMBL/GenBank/DDBJ databases">
        <title>The Genome Sequence of Bartonella elizabethae Re6043vi.</title>
        <authorList>
            <consortium name="The Broad Institute Genome Sequencing Platform"/>
            <consortium name="The Broad Institute Genome Sequencing Center for Infectious Disease"/>
            <person name="Feldgarden M."/>
            <person name="Kirby J."/>
            <person name="Kosoy M."/>
            <person name="Birtles R."/>
            <person name="Probert W.S."/>
            <person name="Chiaraviglio L."/>
            <person name="Young S.K."/>
            <person name="Zeng Q."/>
            <person name="Gargeya S."/>
            <person name="Fitzgerald M."/>
            <person name="Haas B."/>
            <person name="Abouelleil A."/>
            <person name="Alvarado L."/>
            <person name="Arachchi H.M."/>
            <person name="Berlin A."/>
            <person name="Chapman S.B."/>
            <person name="Gearin G."/>
            <person name="Goldberg J."/>
            <person name="Griggs A."/>
            <person name="Gujja S."/>
            <person name="Hansen M."/>
            <person name="Heiman D."/>
            <person name="Howarth C."/>
            <person name="Larimer J."/>
            <person name="Lui A."/>
            <person name="MacDonald P.J.P."/>
            <person name="McCowen C."/>
            <person name="Montmayeur A."/>
            <person name="Murphy C."/>
            <person name="Neiman D."/>
            <person name="Pearson M."/>
            <person name="Priest M."/>
            <person name="Roberts A."/>
            <person name="Saif S."/>
            <person name="Shea T."/>
            <person name="Sisk P."/>
            <person name="Stolte C."/>
            <person name="Sykes S."/>
            <person name="Wortman J."/>
            <person name="Nusbaum C."/>
            <person name="Birren B."/>
        </authorList>
    </citation>
    <scope>NUCLEOTIDE SEQUENCE [LARGE SCALE GENOMIC DNA]</scope>
    <source>
        <strain evidence="8 9">Re6043vi</strain>
    </source>
</reference>
<sequence>MFGFKRCEYSLFIVGYVQSFLNGEKVKMLNISQKKIFCLEDVSIGKLLVAKSQKGICYTALGDTTEQLLQEFTVRFGDAQQVVGDNAFKREVAHIIAMIETPKLVKKYNFSLDISGTVFQRKVWARLCDIPCGKTISYEELACRLGMPKAFRAVANACARNELAIIIPCHRVVRKNGFISGYRWGVKRKQILLQREQTEEIKNKFNLV</sequence>
<dbReference type="EMBL" id="AILW01000003">
    <property type="protein sequence ID" value="EJF83970.1"/>
    <property type="molecule type" value="Genomic_DNA"/>
</dbReference>
<dbReference type="InterPro" id="IPR036631">
    <property type="entry name" value="MGMT_N_sf"/>
</dbReference>
<dbReference type="InterPro" id="IPR001497">
    <property type="entry name" value="MethylDNA_cys_MeTrfase_AS"/>
</dbReference>
<dbReference type="Pfam" id="PF01035">
    <property type="entry name" value="DNA_binding_1"/>
    <property type="match status" value="1"/>
</dbReference>
<dbReference type="InterPro" id="IPR014048">
    <property type="entry name" value="MethylDNA_cys_MeTrfase_DNA-bd"/>
</dbReference>
<keyword evidence="3" id="KW-0808">Transferase</keyword>
<evidence type="ECO:0000256" key="6">
    <source>
        <dbReference type="ARBA" id="ARBA00049348"/>
    </source>
</evidence>
<dbReference type="CDD" id="cd06445">
    <property type="entry name" value="ATase"/>
    <property type="match status" value="1"/>
</dbReference>
<evidence type="ECO:0000256" key="2">
    <source>
        <dbReference type="ARBA" id="ARBA00022603"/>
    </source>
</evidence>
<evidence type="ECO:0000256" key="4">
    <source>
        <dbReference type="ARBA" id="ARBA00022763"/>
    </source>
</evidence>